<name>A0A6I6GSD2_9BACT</name>
<evidence type="ECO:0000259" key="4">
    <source>
        <dbReference type="SMART" id="SM00797"/>
    </source>
</evidence>
<evidence type="ECO:0000256" key="3">
    <source>
        <dbReference type="ARBA" id="ARBA00022840"/>
    </source>
</evidence>
<evidence type="ECO:0000256" key="1">
    <source>
        <dbReference type="ARBA" id="ARBA00022741"/>
    </source>
</evidence>
<protein>
    <recommendedName>
        <fullName evidence="4">Carboxyltransferase domain-containing protein</fullName>
    </recommendedName>
</protein>
<evidence type="ECO:0000256" key="2">
    <source>
        <dbReference type="ARBA" id="ARBA00022801"/>
    </source>
</evidence>
<feature type="domain" description="Carboxyltransferase" evidence="4">
    <location>
        <begin position="24"/>
        <end position="305"/>
    </location>
</feature>
<dbReference type="AlphaFoldDB" id="A0A6I6GSD2"/>
<keyword evidence="6" id="KW-1185">Reference proteome</keyword>
<dbReference type="InterPro" id="IPR052708">
    <property type="entry name" value="PxpC"/>
</dbReference>
<keyword evidence="3" id="KW-0067">ATP-binding</keyword>
<dbReference type="InterPro" id="IPR029000">
    <property type="entry name" value="Cyclophilin-like_dom_sf"/>
</dbReference>
<dbReference type="GO" id="GO:0005524">
    <property type="term" value="F:ATP binding"/>
    <property type="evidence" value="ECO:0007669"/>
    <property type="project" value="UniProtKB-KW"/>
</dbReference>
<dbReference type="InterPro" id="IPR003778">
    <property type="entry name" value="CT_A_B"/>
</dbReference>
<dbReference type="SMART" id="SM00797">
    <property type="entry name" value="AHS2"/>
    <property type="match status" value="1"/>
</dbReference>
<dbReference type="Gene3D" id="2.40.100.10">
    <property type="entry name" value="Cyclophilin-like"/>
    <property type="match status" value="1"/>
</dbReference>
<dbReference type="PANTHER" id="PTHR43309:SF4">
    <property type="entry name" value="CARBOXYLTRANSFERASE DOMAIN-CONTAINING PROTEIN"/>
    <property type="match status" value="1"/>
</dbReference>
<keyword evidence="1" id="KW-0547">Nucleotide-binding</keyword>
<organism evidence="5 6">
    <name type="scientific">Phnomibacter ginsenosidimutans</name>
    <dbReference type="NCBI Taxonomy" id="2676868"/>
    <lineage>
        <taxon>Bacteria</taxon>
        <taxon>Pseudomonadati</taxon>
        <taxon>Bacteroidota</taxon>
        <taxon>Chitinophagia</taxon>
        <taxon>Chitinophagales</taxon>
        <taxon>Chitinophagaceae</taxon>
        <taxon>Phnomibacter</taxon>
    </lineage>
</organism>
<dbReference type="KEGG" id="fls:GLV81_07885"/>
<keyword evidence="2" id="KW-0378">Hydrolase</keyword>
<dbReference type="PANTHER" id="PTHR43309">
    <property type="entry name" value="5-OXOPROLINASE SUBUNIT C"/>
    <property type="match status" value="1"/>
</dbReference>
<proteinExistence type="predicted"/>
<dbReference type="Pfam" id="PF02626">
    <property type="entry name" value="CT_A_B"/>
    <property type="match status" value="1"/>
</dbReference>
<gene>
    <name evidence="5" type="ORF">GLV81_07885</name>
</gene>
<accession>A0A6I6GSD2</accession>
<dbReference type="EMBL" id="CP046566">
    <property type="protein sequence ID" value="QGW28029.1"/>
    <property type="molecule type" value="Genomic_DNA"/>
</dbReference>
<evidence type="ECO:0000313" key="5">
    <source>
        <dbReference type="EMBL" id="QGW28029.1"/>
    </source>
</evidence>
<reference evidence="5 6" key="1">
    <citation type="submission" date="2019-11" db="EMBL/GenBank/DDBJ databases">
        <authorList>
            <person name="Im W.T."/>
        </authorList>
    </citation>
    <scope>NUCLEOTIDE SEQUENCE [LARGE SCALE GENOMIC DNA]</scope>
    <source>
        <strain evidence="5 6">SB-02</strain>
    </source>
</reference>
<dbReference type="GO" id="GO:0016787">
    <property type="term" value="F:hydrolase activity"/>
    <property type="evidence" value="ECO:0007669"/>
    <property type="project" value="UniProtKB-KW"/>
</dbReference>
<dbReference type="RefSeq" id="WP_157478351.1">
    <property type="nucleotide sequence ID" value="NZ_CP046566.1"/>
</dbReference>
<dbReference type="Proteomes" id="UP000426027">
    <property type="component" value="Chromosome"/>
</dbReference>
<sequence>MSIVIEKAGLLDTVQDAGRHGWGHLGINCNGPMDPQSFALANALLGNELNTPVLEMHFPAPIIRFQQPALIALTGANFSAMLDGEPMLNNRAYQVAAGSVLRFGHKKQGERCYLAVRHGWQVPQLMGSAATNLKSGFGGWQGRALQTGDCLPFITHLPEGSLNKKMPWFVTDLLPANTTQLPVLKGPEWEWLQEDARYQLQRSRFEVSRKADRMGIHWLGNDLQLKEKHSLLSSPVAIGTTQLLPSGQLLTLMADHQTVGGYPRVLQLCKVALPILAQSSADMSFGFQFITHAEAMGLYEQQKHIRQIQLMVRSFLT</sequence>
<evidence type="ECO:0000313" key="6">
    <source>
        <dbReference type="Proteomes" id="UP000426027"/>
    </source>
</evidence>